<dbReference type="SUPFAM" id="SSF89155">
    <property type="entry name" value="TorD-like"/>
    <property type="match status" value="1"/>
</dbReference>
<dbReference type="PANTHER" id="PTHR43680">
    <property type="entry name" value="NITRATE REDUCTASE MOLYBDENUM COFACTOR ASSEMBLY CHAPERONE"/>
    <property type="match status" value="1"/>
</dbReference>
<dbReference type="EMBL" id="OZ026884">
    <property type="protein sequence ID" value="CAL1239669.1"/>
    <property type="molecule type" value="Genomic_DNA"/>
</dbReference>
<reference evidence="3 4" key="1">
    <citation type="submission" date="2024-04" db="EMBL/GenBank/DDBJ databases">
        <authorList>
            <person name="Cremers G."/>
        </authorList>
    </citation>
    <scope>NUCLEOTIDE SEQUENCE [LARGE SCALE GENOMIC DNA]</scope>
    <source>
        <strain evidence="3">MeCH1-AG</strain>
    </source>
</reference>
<name>A0ABM9NGC2_9GAMM</name>
<proteinExistence type="predicted"/>
<dbReference type="Gene3D" id="1.10.3480.10">
    <property type="entry name" value="TorD-like"/>
    <property type="match status" value="1"/>
</dbReference>
<dbReference type="InterPro" id="IPR036411">
    <property type="entry name" value="TorD-like_sf"/>
</dbReference>
<dbReference type="InterPro" id="IPR003765">
    <property type="entry name" value="NO3_reductase_chaperone_NarJ"/>
</dbReference>
<feature type="compositionally biased region" description="Basic residues" evidence="2">
    <location>
        <begin position="206"/>
        <end position="215"/>
    </location>
</feature>
<evidence type="ECO:0000313" key="4">
    <source>
        <dbReference type="Proteomes" id="UP001497493"/>
    </source>
</evidence>
<evidence type="ECO:0000313" key="3">
    <source>
        <dbReference type="EMBL" id="CAL1239669.1"/>
    </source>
</evidence>
<gene>
    <name evidence="3" type="ORF">MECH1_V1_0893</name>
</gene>
<keyword evidence="4" id="KW-1185">Reference proteome</keyword>
<evidence type="ECO:0000256" key="1">
    <source>
        <dbReference type="ARBA" id="ARBA00023063"/>
    </source>
</evidence>
<organism evidence="3 4">
    <name type="scientific">Candidatus Methylocalor cossyra</name>
    <dbReference type="NCBI Taxonomy" id="3108543"/>
    <lineage>
        <taxon>Bacteria</taxon>
        <taxon>Pseudomonadati</taxon>
        <taxon>Pseudomonadota</taxon>
        <taxon>Gammaproteobacteria</taxon>
        <taxon>Methylococcales</taxon>
        <taxon>Methylococcaceae</taxon>
        <taxon>Candidatus Methylocalor</taxon>
    </lineage>
</organism>
<dbReference type="RefSeq" id="WP_348759212.1">
    <property type="nucleotide sequence ID" value="NZ_OZ026884.1"/>
</dbReference>
<dbReference type="PANTHER" id="PTHR43680:SF2">
    <property type="entry name" value="NITRATE REDUCTASE MOLYBDENUM COFACTOR ASSEMBLY CHAPERONE NARJ"/>
    <property type="match status" value="1"/>
</dbReference>
<dbReference type="NCBIfam" id="TIGR00684">
    <property type="entry name" value="narJ"/>
    <property type="match status" value="1"/>
</dbReference>
<dbReference type="Proteomes" id="UP001497493">
    <property type="component" value="Chromosome"/>
</dbReference>
<protein>
    <submittedName>
        <fullName evidence="3">Nitrate reductase molybdenum cofactor assembly chaperone</fullName>
    </submittedName>
</protein>
<feature type="region of interest" description="Disordered" evidence="2">
    <location>
        <begin position="175"/>
        <end position="215"/>
    </location>
</feature>
<accession>A0ABM9NGC2</accession>
<dbReference type="InterPro" id="IPR020945">
    <property type="entry name" value="DMSO/NO3_reduct_chaperone"/>
</dbReference>
<dbReference type="Pfam" id="PF02613">
    <property type="entry name" value="Nitrate_red_del"/>
    <property type="match status" value="1"/>
</dbReference>
<keyword evidence="1" id="KW-0534">Nitrate assimilation</keyword>
<sequence>MAEMFALRALGALLSYPGAELRAALPEIAAALAQAPWLPAAHRLRLEALLEDLGGRDPYEVEARYVELFDRGRATSLHLFEHLYGDSRERGPAMVALKALYARAGLRLNGNELPDYLPVLLEYLSCQTRAEARAMLGDCAAVLRAIGRALKRRGSAYAAVLEALLAVAGVEGLGASPEDGEAEVPDLDRDWAEPPAFDGSPAARAGRARGRQPPT</sequence>
<evidence type="ECO:0000256" key="2">
    <source>
        <dbReference type="SAM" id="MobiDB-lite"/>
    </source>
</evidence>